<feature type="region of interest" description="Disordered" evidence="1">
    <location>
        <begin position="244"/>
        <end position="264"/>
    </location>
</feature>
<accession>A0A0D6MD57</accession>
<dbReference type="Proteomes" id="UP000054495">
    <property type="component" value="Unassembled WGS sequence"/>
</dbReference>
<dbReference type="AlphaFoldDB" id="A0A0D6MD57"/>
<dbReference type="InterPro" id="IPR043502">
    <property type="entry name" value="DNA/RNA_pol_sf"/>
</dbReference>
<dbReference type="InterPro" id="IPR000477">
    <property type="entry name" value="RT_dom"/>
</dbReference>
<organism evidence="3 4">
    <name type="scientific">Ancylostoma ceylanicum</name>
    <dbReference type="NCBI Taxonomy" id="53326"/>
    <lineage>
        <taxon>Eukaryota</taxon>
        <taxon>Metazoa</taxon>
        <taxon>Ecdysozoa</taxon>
        <taxon>Nematoda</taxon>
        <taxon>Chromadorea</taxon>
        <taxon>Rhabditida</taxon>
        <taxon>Rhabditina</taxon>
        <taxon>Rhabditomorpha</taxon>
        <taxon>Strongyloidea</taxon>
        <taxon>Ancylostomatidae</taxon>
        <taxon>Ancylostomatinae</taxon>
        <taxon>Ancylostoma</taxon>
    </lineage>
</organism>
<evidence type="ECO:0000259" key="2">
    <source>
        <dbReference type="PROSITE" id="PS50878"/>
    </source>
</evidence>
<evidence type="ECO:0000313" key="3">
    <source>
        <dbReference type="EMBL" id="EPB80082.1"/>
    </source>
</evidence>
<dbReference type="Pfam" id="PF00078">
    <property type="entry name" value="RVT_1"/>
    <property type="match status" value="1"/>
</dbReference>
<name>A0A0D6MD57_9BILA</name>
<dbReference type="Gene3D" id="3.30.70.270">
    <property type="match status" value="1"/>
</dbReference>
<dbReference type="PROSITE" id="PS50878">
    <property type="entry name" value="RT_POL"/>
    <property type="match status" value="1"/>
</dbReference>
<dbReference type="PANTHER" id="PTHR47027:SF20">
    <property type="entry name" value="REVERSE TRANSCRIPTASE-LIKE PROTEIN WITH RNA-DIRECTED DNA POLYMERASE DOMAIN"/>
    <property type="match status" value="1"/>
</dbReference>
<evidence type="ECO:0000313" key="4">
    <source>
        <dbReference type="Proteomes" id="UP000054495"/>
    </source>
</evidence>
<evidence type="ECO:0000256" key="1">
    <source>
        <dbReference type="SAM" id="MobiDB-lite"/>
    </source>
</evidence>
<dbReference type="PANTHER" id="PTHR47027">
    <property type="entry name" value="REVERSE TRANSCRIPTASE DOMAIN-CONTAINING PROTEIN"/>
    <property type="match status" value="1"/>
</dbReference>
<dbReference type="SUPFAM" id="SSF56672">
    <property type="entry name" value="DNA/RNA polymerases"/>
    <property type="match status" value="1"/>
</dbReference>
<keyword evidence="4" id="KW-1185">Reference proteome</keyword>
<dbReference type="InterPro" id="IPR043128">
    <property type="entry name" value="Rev_trsase/Diguanyl_cyclase"/>
</dbReference>
<gene>
    <name evidence="3" type="ORF">ANCCEY_00770</name>
</gene>
<reference evidence="3 4" key="1">
    <citation type="submission" date="2013-05" db="EMBL/GenBank/DDBJ databases">
        <title>Draft genome of the parasitic nematode Anyclostoma ceylanicum.</title>
        <authorList>
            <person name="Mitreva M."/>
        </authorList>
    </citation>
    <scope>NUCLEOTIDE SEQUENCE [LARGE SCALE GENOMIC DNA]</scope>
</reference>
<protein>
    <recommendedName>
        <fullName evidence="2">Reverse transcriptase domain-containing protein</fullName>
    </recommendedName>
</protein>
<feature type="domain" description="Reverse transcriptase" evidence="2">
    <location>
        <begin position="1"/>
        <end position="193"/>
    </location>
</feature>
<dbReference type="EMBL" id="KE124784">
    <property type="protein sequence ID" value="EPB80082.1"/>
    <property type="molecule type" value="Genomic_DNA"/>
</dbReference>
<proteinExistence type="predicted"/>
<sequence length="264" mass="29708">MKLMTRARTYERIEMVLLDKVPVAHYITNIWQRDVVWEKHNPAYRTLLGHVHVVVSTVEVELILLDSPTTFRMLQRACGETSTSGDPVSPNLFSACLESVIRNCDWSTFEVLIDGKRLNHLRFADDIVLITRSPGDASEMLRRLDEEGSKAGLTINPSKTKVMRSAFSSPQPVLLQGVPLEDVSEYVYLGRLLNMDNDIKPEIARRVRAGWSASHHEELPYKVFHTTRRYLKAKANGAPKLHFKAKADGGGDEASGVEKLITPT</sequence>